<comment type="caution">
    <text evidence="2">The sequence shown here is derived from an EMBL/GenBank/DDBJ whole genome shotgun (WGS) entry which is preliminary data.</text>
</comment>
<dbReference type="EMBL" id="JAUESC010000385">
    <property type="protein sequence ID" value="KAK0579997.1"/>
    <property type="molecule type" value="Genomic_DNA"/>
</dbReference>
<dbReference type="InterPro" id="IPR000477">
    <property type="entry name" value="RT_dom"/>
</dbReference>
<reference evidence="2" key="2">
    <citation type="submission" date="2023-06" db="EMBL/GenBank/DDBJ databases">
        <authorList>
            <person name="Swenson N.G."/>
            <person name="Wegrzyn J.L."/>
            <person name="Mcevoy S.L."/>
        </authorList>
    </citation>
    <scope>NUCLEOTIDE SEQUENCE</scope>
    <source>
        <strain evidence="2">NS2018</strain>
        <tissue evidence="2">Leaf</tissue>
    </source>
</reference>
<reference evidence="2" key="1">
    <citation type="journal article" date="2022" name="Plant J.">
        <title>Strategies of tolerance reflected in two North American maple genomes.</title>
        <authorList>
            <person name="McEvoy S.L."/>
            <person name="Sezen U.U."/>
            <person name="Trouern-Trend A."/>
            <person name="McMahon S.M."/>
            <person name="Schaberg P.G."/>
            <person name="Yang J."/>
            <person name="Wegrzyn J.L."/>
            <person name="Swenson N.G."/>
        </authorList>
    </citation>
    <scope>NUCLEOTIDE SEQUENCE</scope>
    <source>
        <strain evidence="2">NS2018</strain>
    </source>
</reference>
<evidence type="ECO:0000313" key="3">
    <source>
        <dbReference type="Proteomes" id="UP001168877"/>
    </source>
</evidence>
<protein>
    <recommendedName>
        <fullName evidence="1">Reverse transcriptase domain-containing protein</fullName>
    </recommendedName>
</protein>
<name>A0AA39RTB0_ACESA</name>
<gene>
    <name evidence="2" type="ORF">LWI29_034757</name>
</gene>
<organism evidence="2 3">
    <name type="scientific">Acer saccharum</name>
    <name type="common">Sugar maple</name>
    <dbReference type="NCBI Taxonomy" id="4024"/>
    <lineage>
        <taxon>Eukaryota</taxon>
        <taxon>Viridiplantae</taxon>
        <taxon>Streptophyta</taxon>
        <taxon>Embryophyta</taxon>
        <taxon>Tracheophyta</taxon>
        <taxon>Spermatophyta</taxon>
        <taxon>Magnoliopsida</taxon>
        <taxon>eudicotyledons</taxon>
        <taxon>Gunneridae</taxon>
        <taxon>Pentapetalae</taxon>
        <taxon>rosids</taxon>
        <taxon>malvids</taxon>
        <taxon>Sapindales</taxon>
        <taxon>Sapindaceae</taxon>
        <taxon>Hippocastanoideae</taxon>
        <taxon>Acereae</taxon>
        <taxon>Acer</taxon>
    </lineage>
</organism>
<proteinExistence type="predicted"/>
<dbReference type="Pfam" id="PF00078">
    <property type="entry name" value="RVT_1"/>
    <property type="match status" value="1"/>
</dbReference>
<feature type="domain" description="Reverse transcriptase" evidence="1">
    <location>
        <begin position="26"/>
        <end position="87"/>
    </location>
</feature>
<sequence>MAFMNEFYKDGSVVRDLNSTFITLIPKVKRPMMLSDYRPISLVGSMYKVVAKVLANRLRRVMNSVIGDYQMAFIEGRQILDSVVVVEEIINKWKHEEEGGCGIQD</sequence>
<dbReference type="AlphaFoldDB" id="A0AA39RTB0"/>
<dbReference type="InterPro" id="IPR052343">
    <property type="entry name" value="Retrotransposon-Effector_Assoc"/>
</dbReference>
<accession>A0AA39RTB0</accession>
<keyword evidence="3" id="KW-1185">Reference proteome</keyword>
<dbReference type="PANTHER" id="PTHR46890">
    <property type="entry name" value="NON-LTR RETROLELEMENT REVERSE TRANSCRIPTASE-LIKE PROTEIN-RELATED"/>
    <property type="match status" value="1"/>
</dbReference>
<evidence type="ECO:0000313" key="2">
    <source>
        <dbReference type="EMBL" id="KAK0579997.1"/>
    </source>
</evidence>
<dbReference type="Proteomes" id="UP001168877">
    <property type="component" value="Unassembled WGS sequence"/>
</dbReference>
<dbReference type="PANTHER" id="PTHR46890:SF49">
    <property type="entry name" value="RNA-DIRECTED DNA POLYMERASE"/>
    <property type="match status" value="1"/>
</dbReference>
<evidence type="ECO:0000259" key="1">
    <source>
        <dbReference type="Pfam" id="PF00078"/>
    </source>
</evidence>